<dbReference type="OMA" id="MELAMIN"/>
<comment type="similarity">
    <text evidence="5">Belongs to the SAT4 family.</text>
</comment>
<keyword evidence="2 6" id="KW-0812">Transmembrane</keyword>
<dbReference type="InParanoid" id="A0A084QQH6"/>
<feature type="transmembrane region" description="Helical" evidence="6">
    <location>
        <begin position="139"/>
        <end position="165"/>
    </location>
</feature>
<keyword evidence="4 6" id="KW-0472">Membrane</keyword>
<keyword evidence="3 6" id="KW-1133">Transmembrane helix</keyword>
<dbReference type="AlphaFoldDB" id="A0A084QQH6"/>
<feature type="transmembrane region" description="Helical" evidence="6">
    <location>
        <begin position="106"/>
        <end position="127"/>
    </location>
</feature>
<dbReference type="Pfam" id="PF20684">
    <property type="entry name" value="Fung_rhodopsin"/>
    <property type="match status" value="1"/>
</dbReference>
<evidence type="ECO:0000256" key="5">
    <source>
        <dbReference type="ARBA" id="ARBA00038359"/>
    </source>
</evidence>
<sequence length="270" mass="30049">MGSPVVRYHPPYGVEQDHRPELQILAIVMIIVACVSIVARFCSRALSPPPAAGNPRWWWDDWTALAATPFVLAQLIMELVMIHLGFGADISGLSREAQLPIFKLLFAFYMIYDIGVSFAKASTLFFLRRAFPTYVSPAWFNIGLWVIHFLNIGWLIGMIFATTFVCDPVAKVWNPFLDGDCVPQASLWIGNAMSSVAIDLLILLLPLPRVWALRVTRLTRLGITIVLGFGYGVILVFIGRSIAAFRSPDDLGRQLSGKRTLLISLVPYPS</sequence>
<evidence type="ECO:0000256" key="6">
    <source>
        <dbReference type="SAM" id="Phobius"/>
    </source>
</evidence>
<dbReference type="HOGENOM" id="CLU_028200_25_1_1"/>
<evidence type="ECO:0000313" key="8">
    <source>
        <dbReference type="EMBL" id="KFA66211.1"/>
    </source>
</evidence>
<dbReference type="EMBL" id="KL660471">
    <property type="protein sequence ID" value="KFA66211.1"/>
    <property type="molecule type" value="Genomic_DNA"/>
</dbReference>
<evidence type="ECO:0000256" key="4">
    <source>
        <dbReference type="ARBA" id="ARBA00023136"/>
    </source>
</evidence>
<protein>
    <recommendedName>
        <fullName evidence="7">Rhodopsin domain-containing protein</fullName>
    </recommendedName>
</protein>
<dbReference type="GO" id="GO:0016020">
    <property type="term" value="C:membrane"/>
    <property type="evidence" value="ECO:0007669"/>
    <property type="project" value="UniProtKB-SubCell"/>
</dbReference>
<dbReference type="PROSITE" id="PS51257">
    <property type="entry name" value="PROKAR_LIPOPROTEIN"/>
    <property type="match status" value="1"/>
</dbReference>
<evidence type="ECO:0000259" key="7">
    <source>
        <dbReference type="Pfam" id="PF20684"/>
    </source>
</evidence>
<dbReference type="PANTHER" id="PTHR33048">
    <property type="entry name" value="PTH11-LIKE INTEGRAL MEMBRANE PROTEIN (AFU_ORTHOLOGUE AFUA_5G11245)"/>
    <property type="match status" value="1"/>
</dbReference>
<keyword evidence="9" id="KW-1185">Reference proteome</keyword>
<accession>A0A084QQH6</accession>
<organism evidence="8 9">
    <name type="scientific">Stachybotrys chlorohalonatus (strain IBT 40285)</name>
    <dbReference type="NCBI Taxonomy" id="1283841"/>
    <lineage>
        <taxon>Eukaryota</taxon>
        <taxon>Fungi</taxon>
        <taxon>Dikarya</taxon>
        <taxon>Ascomycota</taxon>
        <taxon>Pezizomycotina</taxon>
        <taxon>Sordariomycetes</taxon>
        <taxon>Hypocreomycetidae</taxon>
        <taxon>Hypocreales</taxon>
        <taxon>Stachybotryaceae</taxon>
        <taxon>Stachybotrys</taxon>
    </lineage>
</organism>
<dbReference type="Proteomes" id="UP000028524">
    <property type="component" value="Unassembled WGS sequence"/>
</dbReference>
<feature type="domain" description="Rhodopsin" evidence="7">
    <location>
        <begin position="56"/>
        <end position="242"/>
    </location>
</feature>
<evidence type="ECO:0000256" key="3">
    <source>
        <dbReference type="ARBA" id="ARBA00022989"/>
    </source>
</evidence>
<name>A0A084QQH6_STAC4</name>
<feature type="transmembrane region" description="Helical" evidence="6">
    <location>
        <begin position="218"/>
        <end position="238"/>
    </location>
</feature>
<dbReference type="PANTHER" id="PTHR33048:SF47">
    <property type="entry name" value="INTEGRAL MEMBRANE PROTEIN-RELATED"/>
    <property type="match status" value="1"/>
</dbReference>
<reference evidence="8 9" key="1">
    <citation type="journal article" date="2014" name="BMC Genomics">
        <title>Comparative genome sequencing reveals chemotype-specific gene clusters in the toxigenic black mold Stachybotrys.</title>
        <authorList>
            <person name="Semeiks J."/>
            <person name="Borek D."/>
            <person name="Otwinowski Z."/>
            <person name="Grishin N.V."/>
        </authorList>
    </citation>
    <scope>NUCLEOTIDE SEQUENCE [LARGE SCALE GENOMIC DNA]</scope>
    <source>
        <strain evidence="8 9">IBT 40285</strain>
    </source>
</reference>
<comment type="subcellular location">
    <subcellularLocation>
        <location evidence="1">Membrane</location>
        <topology evidence="1">Multi-pass membrane protein</topology>
    </subcellularLocation>
</comment>
<feature type="transmembrane region" description="Helical" evidence="6">
    <location>
        <begin position="62"/>
        <end position="86"/>
    </location>
</feature>
<dbReference type="InterPro" id="IPR049326">
    <property type="entry name" value="Rhodopsin_dom_fungi"/>
</dbReference>
<evidence type="ECO:0000256" key="1">
    <source>
        <dbReference type="ARBA" id="ARBA00004141"/>
    </source>
</evidence>
<evidence type="ECO:0000256" key="2">
    <source>
        <dbReference type="ARBA" id="ARBA00022692"/>
    </source>
</evidence>
<feature type="transmembrane region" description="Helical" evidence="6">
    <location>
        <begin position="22"/>
        <end position="42"/>
    </location>
</feature>
<evidence type="ECO:0000313" key="9">
    <source>
        <dbReference type="Proteomes" id="UP000028524"/>
    </source>
</evidence>
<dbReference type="InterPro" id="IPR052337">
    <property type="entry name" value="SAT4-like"/>
</dbReference>
<proteinExistence type="inferred from homology"/>
<gene>
    <name evidence="8" type="ORF">S40285_05110</name>
</gene>
<dbReference type="OrthoDB" id="4935043at2759"/>
<feature type="transmembrane region" description="Helical" evidence="6">
    <location>
        <begin position="185"/>
        <end position="206"/>
    </location>
</feature>